<name>A0A7W8JXX0_9DEIO</name>
<feature type="region of interest" description="Disordered" evidence="1">
    <location>
        <begin position="1"/>
        <end position="84"/>
    </location>
</feature>
<proteinExistence type="predicted"/>
<protein>
    <submittedName>
        <fullName evidence="2">Uncharacterized protein</fullName>
    </submittedName>
</protein>
<dbReference type="AlphaFoldDB" id="A0A7W8JXX0"/>
<gene>
    <name evidence="2" type="ORF">HNQ08_004378</name>
</gene>
<evidence type="ECO:0000313" key="3">
    <source>
        <dbReference type="Proteomes" id="UP000552709"/>
    </source>
</evidence>
<organism evidence="2 3">
    <name type="scientific">Deinococcus humi</name>
    <dbReference type="NCBI Taxonomy" id="662880"/>
    <lineage>
        <taxon>Bacteria</taxon>
        <taxon>Thermotogati</taxon>
        <taxon>Deinococcota</taxon>
        <taxon>Deinococci</taxon>
        <taxon>Deinococcales</taxon>
        <taxon>Deinococcaceae</taxon>
        <taxon>Deinococcus</taxon>
    </lineage>
</organism>
<evidence type="ECO:0000256" key="1">
    <source>
        <dbReference type="SAM" id="MobiDB-lite"/>
    </source>
</evidence>
<reference evidence="2 3" key="1">
    <citation type="submission" date="2020-08" db="EMBL/GenBank/DDBJ databases">
        <title>Genomic Encyclopedia of Type Strains, Phase IV (KMG-IV): sequencing the most valuable type-strain genomes for metagenomic binning, comparative biology and taxonomic classification.</title>
        <authorList>
            <person name="Goeker M."/>
        </authorList>
    </citation>
    <scope>NUCLEOTIDE SEQUENCE [LARGE SCALE GENOMIC DNA]</scope>
    <source>
        <strain evidence="2 3">DSM 27939</strain>
    </source>
</reference>
<evidence type="ECO:0000313" key="2">
    <source>
        <dbReference type="EMBL" id="MBB5365257.1"/>
    </source>
</evidence>
<dbReference type="Proteomes" id="UP000552709">
    <property type="component" value="Unassembled WGS sequence"/>
</dbReference>
<sequence>MDRKLEDTTPLGRSVEEIEYGAGQPSQAQGGLLTGILHPTPASEHIDFDGTPSLGQVLTHSLGMDYSEPENEDADKGTTDSSGA</sequence>
<comment type="caution">
    <text evidence="2">The sequence shown here is derived from an EMBL/GenBank/DDBJ whole genome shotgun (WGS) entry which is preliminary data.</text>
</comment>
<keyword evidence="3" id="KW-1185">Reference proteome</keyword>
<dbReference type="EMBL" id="JACHFL010000016">
    <property type="protein sequence ID" value="MBB5365257.1"/>
    <property type="molecule type" value="Genomic_DNA"/>
</dbReference>
<accession>A0A7W8JXX0</accession>